<evidence type="ECO:0000259" key="1">
    <source>
        <dbReference type="Pfam" id="PF13005"/>
    </source>
</evidence>
<dbReference type="PANTHER" id="PTHR33678">
    <property type="entry name" value="BLL1576 PROTEIN"/>
    <property type="match status" value="1"/>
</dbReference>
<sequence length="184" mass="20619">MGFDIIKPMNPLDKTSHSTCFLAPVGAALQPPISSRDSEITRLTEVVRSQEIKIQALIQEVAYLRRIRYGVKSETMSAEQRSLFEDDVVQDIAAVESELKLPVTSSVPRTRAGRQTLPEHLERVEVRHEPDSCTCTACQSNLVKIGEDVSEQLDIEPARFFVIRHIRPQYACRQCETITAAPVA</sequence>
<dbReference type="AlphaFoldDB" id="A0A139BN94"/>
<name>A0A139BN94_9PROT</name>
<dbReference type="Pfam" id="PF13007">
    <property type="entry name" value="LZ_Tnp_IS66"/>
    <property type="match status" value="1"/>
</dbReference>
<dbReference type="InterPro" id="IPR024474">
    <property type="entry name" value="Znf_dom_IS66"/>
</dbReference>
<dbReference type="EMBL" id="LSLI01000262">
    <property type="protein sequence ID" value="KXS30429.1"/>
    <property type="molecule type" value="Genomic_DNA"/>
</dbReference>
<organism evidence="3 4">
    <name type="scientific">Candidatus Gallionella acididurans</name>
    <dbReference type="NCBI Taxonomy" id="1796491"/>
    <lineage>
        <taxon>Bacteria</taxon>
        <taxon>Pseudomonadati</taxon>
        <taxon>Pseudomonadota</taxon>
        <taxon>Betaproteobacteria</taxon>
        <taxon>Nitrosomonadales</taxon>
        <taxon>Gallionellaceae</taxon>
        <taxon>Gallionella</taxon>
    </lineage>
</organism>
<proteinExistence type="predicted"/>
<feature type="domain" description="Transposase IS66 zinc-finger binding" evidence="1">
    <location>
        <begin position="133"/>
        <end position="176"/>
    </location>
</feature>
<dbReference type="Pfam" id="PF13005">
    <property type="entry name" value="zf-IS66"/>
    <property type="match status" value="1"/>
</dbReference>
<reference evidence="3 4" key="1">
    <citation type="submission" date="2016-02" db="EMBL/GenBank/DDBJ databases">
        <authorList>
            <person name="Wen L."/>
            <person name="He K."/>
            <person name="Yang H."/>
        </authorList>
    </citation>
    <scope>NUCLEOTIDE SEQUENCE [LARGE SCALE GENOMIC DNA]</scope>
    <source>
        <strain evidence="3">ShG14-8</strain>
    </source>
</reference>
<reference evidence="3 4" key="2">
    <citation type="submission" date="2016-03" db="EMBL/GenBank/DDBJ databases">
        <title>New uncultured bacterium of the family Gallionellaceae from acid mine drainage: description and reconstruction of genome based on metagenomic analysis of microbial community.</title>
        <authorList>
            <person name="Kadnikov V."/>
            <person name="Ivasenko D."/>
            <person name="Beletsky A."/>
            <person name="Mardanov A."/>
            <person name="Danilova E."/>
            <person name="Pimenov N."/>
            <person name="Karnachuk O."/>
            <person name="Ravin N."/>
        </authorList>
    </citation>
    <scope>NUCLEOTIDE SEQUENCE [LARGE SCALE GENOMIC DNA]</scope>
    <source>
        <strain evidence="3">ShG14-8</strain>
    </source>
</reference>
<feature type="domain" description="Transposase TnpC homeodomain" evidence="2">
    <location>
        <begin position="57"/>
        <end position="126"/>
    </location>
</feature>
<dbReference type="PANTHER" id="PTHR33678:SF1">
    <property type="entry name" value="BLL1576 PROTEIN"/>
    <property type="match status" value="1"/>
</dbReference>
<evidence type="ECO:0000259" key="2">
    <source>
        <dbReference type="Pfam" id="PF13007"/>
    </source>
</evidence>
<evidence type="ECO:0000313" key="3">
    <source>
        <dbReference type="EMBL" id="KXS30429.1"/>
    </source>
</evidence>
<dbReference type="Proteomes" id="UP000070578">
    <property type="component" value="Unassembled WGS sequence"/>
</dbReference>
<feature type="non-terminal residue" evidence="3">
    <location>
        <position position="184"/>
    </location>
</feature>
<accession>A0A139BN94</accession>
<dbReference type="PATRIC" id="fig|1796491.3.peg.3783"/>
<comment type="caution">
    <text evidence="3">The sequence shown here is derived from an EMBL/GenBank/DDBJ whole genome shotgun (WGS) entry which is preliminary data.</text>
</comment>
<gene>
    <name evidence="3" type="ORF">AWT59_3444</name>
</gene>
<evidence type="ECO:0000313" key="4">
    <source>
        <dbReference type="Proteomes" id="UP000070578"/>
    </source>
</evidence>
<protein>
    <submittedName>
        <fullName evidence="3">Transposase</fullName>
    </submittedName>
</protein>
<dbReference type="InterPro" id="IPR024463">
    <property type="entry name" value="Transposase_TnpC_homeodom"/>
</dbReference>
<dbReference type="InterPro" id="IPR052344">
    <property type="entry name" value="Transposase-related"/>
</dbReference>